<evidence type="ECO:0000259" key="1">
    <source>
        <dbReference type="SMART" id="SM00481"/>
    </source>
</evidence>
<protein>
    <submittedName>
        <fullName evidence="2">PHP domain-containing protein</fullName>
    </submittedName>
</protein>
<dbReference type="InterPro" id="IPR050243">
    <property type="entry name" value="PHP_phosphatase"/>
</dbReference>
<dbReference type="Gene3D" id="3.20.20.140">
    <property type="entry name" value="Metal-dependent hydrolases"/>
    <property type="match status" value="1"/>
</dbReference>
<keyword evidence="3" id="KW-1185">Reference proteome</keyword>
<dbReference type="Proteomes" id="UP000294194">
    <property type="component" value="Unassembled WGS sequence"/>
</dbReference>
<dbReference type="InterPro" id="IPR003141">
    <property type="entry name" value="Pol/His_phosphatase_N"/>
</dbReference>
<dbReference type="SMART" id="SM00481">
    <property type="entry name" value="POLIIIAc"/>
    <property type="match status" value="1"/>
</dbReference>
<dbReference type="InterPro" id="IPR016195">
    <property type="entry name" value="Pol/histidinol_Pase-like"/>
</dbReference>
<gene>
    <name evidence="2" type="ORF">EYE40_07770</name>
</gene>
<dbReference type="PANTHER" id="PTHR36928:SF1">
    <property type="entry name" value="PHOSPHATASE YCDX-RELATED"/>
    <property type="match status" value="1"/>
</dbReference>
<dbReference type="GO" id="GO:0042578">
    <property type="term" value="F:phosphoric ester hydrolase activity"/>
    <property type="evidence" value="ECO:0007669"/>
    <property type="project" value="TreeGrafter"/>
</dbReference>
<proteinExistence type="predicted"/>
<evidence type="ECO:0000313" key="2">
    <source>
        <dbReference type="EMBL" id="TBN57302.1"/>
    </source>
</evidence>
<dbReference type="SUPFAM" id="SSF89550">
    <property type="entry name" value="PHP domain-like"/>
    <property type="match status" value="1"/>
</dbReference>
<feature type="domain" description="Polymerase/histidinol phosphatase N-terminal" evidence="1">
    <location>
        <begin position="6"/>
        <end position="78"/>
    </location>
</feature>
<dbReference type="PANTHER" id="PTHR36928">
    <property type="entry name" value="PHOSPHATASE YCDX-RELATED"/>
    <property type="match status" value="1"/>
</dbReference>
<dbReference type="EMBL" id="SISG01000001">
    <property type="protein sequence ID" value="TBN57302.1"/>
    <property type="molecule type" value="Genomic_DNA"/>
</dbReference>
<dbReference type="Pfam" id="PF02811">
    <property type="entry name" value="PHP"/>
    <property type="match status" value="1"/>
</dbReference>
<reference evidence="3" key="1">
    <citation type="submission" date="2019-02" db="EMBL/GenBank/DDBJ databases">
        <title>Glaciihabitans arcticus sp. nov., a psychrotolerant bacterium isolated from polar soil.</title>
        <authorList>
            <person name="Dahal R.H."/>
        </authorList>
    </citation>
    <scope>NUCLEOTIDE SEQUENCE [LARGE SCALE GENOMIC DNA]</scope>
    <source>
        <strain evidence="3">RP-3-7</strain>
    </source>
</reference>
<dbReference type="GO" id="GO:0005829">
    <property type="term" value="C:cytosol"/>
    <property type="evidence" value="ECO:0007669"/>
    <property type="project" value="TreeGrafter"/>
</dbReference>
<evidence type="ECO:0000313" key="3">
    <source>
        <dbReference type="Proteomes" id="UP000294194"/>
    </source>
</evidence>
<organism evidence="2 3">
    <name type="scientific">Glaciihabitans arcticus</name>
    <dbReference type="NCBI Taxonomy" id="2668039"/>
    <lineage>
        <taxon>Bacteria</taxon>
        <taxon>Bacillati</taxon>
        <taxon>Actinomycetota</taxon>
        <taxon>Actinomycetes</taxon>
        <taxon>Micrococcales</taxon>
        <taxon>Microbacteriaceae</taxon>
        <taxon>Glaciihabitans</taxon>
    </lineage>
</organism>
<dbReference type="AlphaFoldDB" id="A0A4Q9GQZ1"/>
<dbReference type="GO" id="GO:0008270">
    <property type="term" value="F:zinc ion binding"/>
    <property type="evidence" value="ECO:0007669"/>
    <property type="project" value="TreeGrafter"/>
</dbReference>
<sequence>MELLQGDFHVHSTFSDDAVSTVAENIAVAAERGLTTLRLIDHVRVSTDWVPEFVAAVAAETIPEGLTVLTGVETKILDSRGTLDLPPDLAVGEGGVDGIVLADHQFPGPNGPWSPTEATERLAAGLGVEDALDLLVSALVAGMNGVASSWGHGVGQLAHCFSILPKIGLSESQLSKAQLTRWAAAAAETGTLIEINEKWGCPEPRSIAAARAAGATIVAASDAHRASDVGRYEAVQRIHEQSATGDTE</sequence>
<comment type="caution">
    <text evidence="2">The sequence shown here is derived from an EMBL/GenBank/DDBJ whole genome shotgun (WGS) entry which is preliminary data.</text>
</comment>
<dbReference type="RefSeq" id="WP_130981413.1">
    <property type="nucleotide sequence ID" value="NZ_SISG01000001.1"/>
</dbReference>
<name>A0A4Q9GQZ1_9MICO</name>
<accession>A0A4Q9GQZ1</accession>
<dbReference type="InterPro" id="IPR004013">
    <property type="entry name" value="PHP_dom"/>
</dbReference>